<dbReference type="OrthoDB" id="5382295at2"/>
<dbReference type="eggNOG" id="ENOG5032YP4">
    <property type="taxonomic scope" value="Bacteria"/>
</dbReference>
<dbReference type="AlphaFoldDB" id="L8JX23"/>
<protein>
    <recommendedName>
        <fullName evidence="1">DUF6265 domain-containing protein</fullName>
    </recommendedName>
</protein>
<dbReference type="InterPro" id="IPR046232">
    <property type="entry name" value="DUF6265"/>
</dbReference>
<organism evidence="2 3">
    <name type="scientific">Fulvivirga imtechensis AK7</name>
    <dbReference type="NCBI Taxonomy" id="1237149"/>
    <lineage>
        <taxon>Bacteria</taxon>
        <taxon>Pseudomonadati</taxon>
        <taxon>Bacteroidota</taxon>
        <taxon>Cytophagia</taxon>
        <taxon>Cytophagales</taxon>
        <taxon>Fulvivirgaceae</taxon>
        <taxon>Fulvivirga</taxon>
    </lineage>
</organism>
<accession>L8JX23</accession>
<sequence length="156" mass="17924">MKKLFLILITVFLLIDKDCLCQSSGKSYELSDLNWLAGQWERQGMKPGRTGHERWQPASGNAMHGWGVSFHGQDTSFVEKLQIIKKDKDIYYVADVPENKTPVLFLMTDISADGFICENPDHDFPKKISYRREGDLLTATISGDGKEMSFRFIREW</sequence>
<gene>
    <name evidence="2" type="ORF">C900_02035</name>
</gene>
<proteinExistence type="predicted"/>
<name>L8JX23_9BACT</name>
<dbReference type="Proteomes" id="UP000011135">
    <property type="component" value="Unassembled WGS sequence"/>
</dbReference>
<feature type="domain" description="DUF6265" evidence="1">
    <location>
        <begin position="34"/>
        <end position="142"/>
    </location>
</feature>
<dbReference type="EMBL" id="AMZN01000003">
    <property type="protein sequence ID" value="ELR73631.1"/>
    <property type="molecule type" value="Genomic_DNA"/>
</dbReference>
<keyword evidence="3" id="KW-1185">Reference proteome</keyword>
<reference evidence="2 3" key="1">
    <citation type="submission" date="2012-12" db="EMBL/GenBank/DDBJ databases">
        <title>Genome assembly of Fulvivirga imtechensis AK7.</title>
        <authorList>
            <person name="Nupur N."/>
            <person name="Khatri I."/>
            <person name="Kumar R."/>
            <person name="Subramanian S."/>
            <person name="Pinnaka A."/>
        </authorList>
    </citation>
    <scope>NUCLEOTIDE SEQUENCE [LARGE SCALE GENOMIC DNA]</scope>
    <source>
        <strain evidence="2 3">AK7</strain>
    </source>
</reference>
<dbReference type="Pfam" id="PF19780">
    <property type="entry name" value="DUF6265"/>
    <property type="match status" value="1"/>
</dbReference>
<evidence type="ECO:0000313" key="3">
    <source>
        <dbReference type="Proteomes" id="UP000011135"/>
    </source>
</evidence>
<comment type="caution">
    <text evidence="2">The sequence shown here is derived from an EMBL/GenBank/DDBJ whole genome shotgun (WGS) entry which is preliminary data.</text>
</comment>
<evidence type="ECO:0000259" key="1">
    <source>
        <dbReference type="Pfam" id="PF19780"/>
    </source>
</evidence>
<dbReference type="RefSeq" id="WP_009577654.1">
    <property type="nucleotide sequence ID" value="NZ_AMZN01000003.1"/>
</dbReference>
<evidence type="ECO:0000313" key="2">
    <source>
        <dbReference type="EMBL" id="ELR73631.1"/>
    </source>
</evidence>